<protein>
    <recommendedName>
        <fullName evidence="14">NADH dehydrogenase [ubiquinone] 1 beta subcomplex subunit 2, mitochondrial</fullName>
    </recommendedName>
</protein>
<comment type="subcellular location">
    <subcellularLocation>
        <location evidence="2">Mitochondrion inner membrane</location>
        <topology evidence="2">Peripheral membrane protein</topology>
        <orientation evidence="2">Matrix side</orientation>
    </subcellularLocation>
</comment>
<accession>A0A8I6SE39</accession>
<dbReference type="GO" id="GO:0045271">
    <property type="term" value="C:respiratory chain complex I"/>
    <property type="evidence" value="ECO:0007669"/>
    <property type="project" value="InterPro"/>
</dbReference>
<reference evidence="12" key="1">
    <citation type="submission" date="2022-01" db="UniProtKB">
        <authorList>
            <consortium name="EnsemblMetazoa"/>
        </authorList>
    </citation>
    <scope>IDENTIFICATION</scope>
</reference>
<dbReference type="Proteomes" id="UP000494040">
    <property type="component" value="Unassembled WGS sequence"/>
</dbReference>
<gene>
    <name evidence="12" type="primary">106674026</name>
</gene>
<comment type="function">
    <text evidence="1">Accessory subunit of the mitochondrial membrane respiratory chain NADH dehydrogenase (Complex I), that is believed not to be involved in catalysis. Complex I functions in the transfer of electrons from NADH to the respiratory chain. The immediate electron acceptor for the enzyme is believed to be ubiquinone.</text>
</comment>
<dbReference type="EnsemblMetazoa" id="XM_014406456.2">
    <property type="protein sequence ID" value="XP_014261942.1"/>
    <property type="gene ID" value="LOC106674026"/>
</dbReference>
<keyword evidence="8" id="KW-0809">Transit peptide</keyword>
<keyword evidence="7" id="KW-0999">Mitochondrion inner membrane</keyword>
<evidence type="ECO:0000256" key="5">
    <source>
        <dbReference type="ARBA" id="ARBA00022448"/>
    </source>
</evidence>
<dbReference type="PANTHER" id="PTHR15223">
    <property type="entry name" value="NADH-UBIQUINONE OXIDOREDUCTASE AGGG SUBUNIT"/>
    <property type="match status" value="1"/>
</dbReference>
<dbReference type="GO" id="GO:0005743">
    <property type="term" value="C:mitochondrial inner membrane"/>
    <property type="evidence" value="ECO:0007669"/>
    <property type="project" value="UniProtKB-SubCell"/>
</dbReference>
<keyword evidence="6" id="KW-0679">Respiratory chain</keyword>
<dbReference type="PANTHER" id="PTHR15223:SF1">
    <property type="entry name" value="NADH DEHYDROGENASE [UBIQUINONE] 1 BETA SUBCOMPLEX SUBUNIT 2, MITOCHONDRIAL"/>
    <property type="match status" value="1"/>
</dbReference>
<evidence type="ECO:0000256" key="3">
    <source>
        <dbReference type="ARBA" id="ARBA00005923"/>
    </source>
</evidence>
<evidence type="ECO:0000313" key="12">
    <source>
        <dbReference type="EnsemblMetazoa" id="XP_014261942.1"/>
    </source>
</evidence>
<keyword evidence="5" id="KW-0813">Transport</keyword>
<evidence type="ECO:0000256" key="1">
    <source>
        <dbReference type="ARBA" id="ARBA00003195"/>
    </source>
</evidence>
<sequence>MSLSRGLHLFRRIDTTLRKPIASQVQQVRNSGGLFSYRCGGYPPRKLVVYGSQFLMGFTWWWILWHLWQEPDHITGEFPYPDPKLWTNEELGIPEDDEP</sequence>
<dbReference type="OrthoDB" id="6241903at2759"/>
<dbReference type="GO" id="GO:0032981">
    <property type="term" value="P:mitochondrial respiratory chain complex I assembly"/>
    <property type="evidence" value="ECO:0007669"/>
    <property type="project" value="TreeGrafter"/>
</dbReference>
<comment type="similarity">
    <text evidence="3">Belongs to the complex I NDUFB2 subunit family.</text>
</comment>
<dbReference type="AlphaFoldDB" id="A0A8I6SE39"/>
<evidence type="ECO:0000256" key="7">
    <source>
        <dbReference type="ARBA" id="ARBA00022792"/>
    </source>
</evidence>
<evidence type="ECO:0008006" key="14">
    <source>
        <dbReference type="Google" id="ProtNLM"/>
    </source>
</evidence>
<keyword evidence="10" id="KW-0496">Mitochondrion</keyword>
<dbReference type="Pfam" id="PF14813">
    <property type="entry name" value="NADH_B2"/>
    <property type="match status" value="1"/>
</dbReference>
<name>A0A8I6SE39_CIMLE</name>
<keyword evidence="9" id="KW-0249">Electron transport</keyword>
<dbReference type="InterPro" id="IPR026627">
    <property type="entry name" value="NDUFB2_animal"/>
</dbReference>
<organism evidence="12 13">
    <name type="scientific">Cimex lectularius</name>
    <name type="common">Bed bug</name>
    <name type="synonym">Acanthia lectularia</name>
    <dbReference type="NCBI Taxonomy" id="79782"/>
    <lineage>
        <taxon>Eukaryota</taxon>
        <taxon>Metazoa</taxon>
        <taxon>Ecdysozoa</taxon>
        <taxon>Arthropoda</taxon>
        <taxon>Hexapoda</taxon>
        <taxon>Insecta</taxon>
        <taxon>Pterygota</taxon>
        <taxon>Neoptera</taxon>
        <taxon>Paraneoptera</taxon>
        <taxon>Hemiptera</taxon>
        <taxon>Heteroptera</taxon>
        <taxon>Panheteroptera</taxon>
        <taxon>Cimicomorpha</taxon>
        <taxon>Cimicidae</taxon>
        <taxon>Cimex</taxon>
    </lineage>
</organism>
<evidence type="ECO:0000256" key="10">
    <source>
        <dbReference type="ARBA" id="ARBA00023128"/>
    </source>
</evidence>
<evidence type="ECO:0000256" key="9">
    <source>
        <dbReference type="ARBA" id="ARBA00022982"/>
    </source>
</evidence>
<comment type="subunit">
    <text evidence="4">Complex I is composed of 45 different subunits.</text>
</comment>
<evidence type="ECO:0000256" key="2">
    <source>
        <dbReference type="ARBA" id="ARBA00004443"/>
    </source>
</evidence>
<keyword evidence="13" id="KW-1185">Reference proteome</keyword>
<proteinExistence type="inferred from homology"/>
<evidence type="ECO:0000256" key="6">
    <source>
        <dbReference type="ARBA" id="ARBA00022660"/>
    </source>
</evidence>
<evidence type="ECO:0000313" key="13">
    <source>
        <dbReference type="Proteomes" id="UP000494040"/>
    </source>
</evidence>
<dbReference type="KEGG" id="clec:106674026"/>
<keyword evidence="11" id="KW-0472">Membrane</keyword>
<dbReference type="OMA" id="YHIATEP"/>
<evidence type="ECO:0000256" key="8">
    <source>
        <dbReference type="ARBA" id="ARBA00022946"/>
    </source>
</evidence>
<evidence type="ECO:0000256" key="11">
    <source>
        <dbReference type="ARBA" id="ARBA00023136"/>
    </source>
</evidence>
<evidence type="ECO:0000256" key="4">
    <source>
        <dbReference type="ARBA" id="ARBA00011533"/>
    </source>
</evidence>